<evidence type="ECO:0000313" key="1">
    <source>
        <dbReference type="EMBL" id="MBA0715973.1"/>
    </source>
</evidence>
<protein>
    <submittedName>
        <fullName evidence="1">Uncharacterized protein</fullName>
    </submittedName>
</protein>
<dbReference type="AlphaFoldDB" id="A0A7J8ZW02"/>
<dbReference type="EMBL" id="JABEZV010000007">
    <property type="protein sequence ID" value="MBA0715973.1"/>
    <property type="molecule type" value="Genomic_DNA"/>
</dbReference>
<accession>A0A7J8ZW02</accession>
<proteinExistence type="predicted"/>
<comment type="caution">
    <text evidence="1">The sequence shown here is derived from an EMBL/GenBank/DDBJ whole genome shotgun (WGS) entry which is preliminary data.</text>
</comment>
<keyword evidence="2" id="KW-1185">Reference proteome</keyword>
<sequence>MSRLHNCNCRSQTKIFHILKEEKKNSNVSEQISSTSHIGAATLLGRNIQTVGFELNRSIVSEVLIQERQKCLFKKMPKNYIWP</sequence>
<reference evidence="1 2" key="1">
    <citation type="journal article" date="2019" name="Genome Biol. Evol.">
        <title>Insights into the evolution of the New World diploid cottons (Gossypium, subgenus Houzingenia) based on genome sequencing.</title>
        <authorList>
            <person name="Grover C.E."/>
            <person name="Arick M.A. 2nd"/>
            <person name="Thrash A."/>
            <person name="Conover J.L."/>
            <person name="Sanders W.S."/>
            <person name="Peterson D.G."/>
            <person name="Frelichowski J.E."/>
            <person name="Scheffler J.A."/>
            <person name="Scheffler B.E."/>
            <person name="Wendel J.F."/>
        </authorList>
    </citation>
    <scope>NUCLEOTIDE SEQUENCE [LARGE SCALE GENOMIC DNA]</scope>
    <source>
        <strain evidence="1">4</strain>
        <tissue evidence="1">Leaf</tissue>
    </source>
</reference>
<organism evidence="1 2">
    <name type="scientific">Gossypium laxum</name>
    <dbReference type="NCBI Taxonomy" id="34288"/>
    <lineage>
        <taxon>Eukaryota</taxon>
        <taxon>Viridiplantae</taxon>
        <taxon>Streptophyta</taxon>
        <taxon>Embryophyta</taxon>
        <taxon>Tracheophyta</taxon>
        <taxon>Spermatophyta</taxon>
        <taxon>Magnoliopsida</taxon>
        <taxon>eudicotyledons</taxon>
        <taxon>Gunneridae</taxon>
        <taxon>Pentapetalae</taxon>
        <taxon>rosids</taxon>
        <taxon>malvids</taxon>
        <taxon>Malvales</taxon>
        <taxon>Malvaceae</taxon>
        <taxon>Malvoideae</taxon>
        <taxon>Gossypium</taxon>
    </lineage>
</organism>
<name>A0A7J8ZW02_9ROSI</name>
<gene>
    <name evidence="1" type="ORF">Golax_014844</name>
</gene>
<dbReference type="Proteomes" id="UP000593574">
    <property type="component" value="Unassembled WGS sequence"/>
</dbReference>
<evidence type="ECO:0000313" key="2">
    <source>
        <dbReference type="Proteomes" id="UP000593574"/>
    </source>
</evidence>